<reference evidence="1 2" key="1">
    <citation type="submission" date="2015-10" db="EMBL/GenBank/DDBJ databases">
        <title>Draft genome sequence of Streptomyces yokosukanensis DSM 40224, type strain for the species Streptomyces yokosukanensis.</title>
        <authorList>
            <person name="Ruckert C."/>
            <person name="Winkler A."/>
            <person name="Kalinowski J."/>
            <person name="Kampfer P."/>
            <person name="Glaeser S."/>
        </authorList>
    </citation>
    <scope>NUCLEOTIDE SEQUENCE [LARGE SCALE GENOMIC DNA]</scope>
    <source>
        <strain evidence="1 2">DSM 40224</strain>
    </source>
</reference>
<gene>
    <name evidence="1" type="ORF">AQI95_38895</name>
</gene>
<evidence type="ECO:0008006" key="3">
    <source>
        <dbReference type="Google" id="ProtNLM"/>
    </source>
</evidence>
<name>A0A117PZ10_9ACTN</name>
<dbReference type="Proteomes" id="UP000053127">
    <property type="component" value="Unassembled WGS sequence"/>
</dbReference>
<keyword evidence="2" id="KW-1185">Reference proteome</keyword>
<dbReference type="STRING" id="67386.AQI95_38895"/>
<accession>A0A117PZ10</accession>
<proteinExistence type="predicted"/>
<dbReference type="AlphaFoldDB" id="A0A117PZ10"/>
<comment type="caution">
    <text evidence="1">The sequence shown here is derived from an EMBL/GenBank/DDBJ whole genome shotgun (WGS) entry which is preliminary data.</text>
</comment>
<protein>
    <recommendedName>
        <fullName evidence="3">Alkylmercury lyase</fullName>
    </recommendedName>
</protein>
<sequence length="148" mass="15405">MPLMRVEMVTVPDCPNGPVLRERLALALVGRTDVELTEHVVDDPPEAERRGMHGSPTLLVDGRDPYAASGAAASVSCHLCRGADGRIRGAPSVEELRRVLGTPVTGGAGRAGQGRLAPIEGGLRAVQQAVMPSFAVPAGQMLAVALRP</sequence>
<dbReference type="EMBL" id="LMWN01000063">
    <property type="protein sequence ID" value="KUM99487.1"/>
    <property type="molecule type" value="Genomic_DNA"/>
</dbReference>
<evidence type="ECO:0000313" key="1">
    <source>
        <dbReference type="EMBL" id="KUM99487.1"/>
    </source>
</evidence>
<evidence type="ECO:0000313" key="2">
    <source>
        <dbReference type="Proteomes" id="UP000053127"/>
    </source>
</evidence>
<organism evidence="1 2">
    <name type="scientific">Streptomyces yokosukanensis</name>
    <dbReference type="NCBI Taxonomy" id="67386"/>
    <lineage>
        <taxon>Bacteria</taxon>
        <taxon>Bacillati</taxon>
        <taxon>Actinomycetota</taxon>
        <taxon>Actinomycetes</taxon>
        <taxon>Kitasatosporales</taxon>
        <taxon>Streptomycetaceae</taxon>
        <taxon>Streptomyces</taxon>
    </lineage>
</organism>